<dbReference type="Pfam" id="PF00465">
    <property type="entry name" value="Fe-ADH"/>
    <property type="match status" value="1"/>
</dbReference>
<protein>
    <submittedName>
        <fullName evidence="6">Iron-containing alcohol dehydrogenase</fullName>
    </submittedName>
</protein>
<feature type="binding site" evidence="4">
    <location>
        <position position="129"/>
    </location>
    <ligand>
        <name>NAD(+)</name>
        <dbReference type="ChEBI" id="CHEBI:57540"/>
    </ligand>
</feature>
<dbReference type="RefSeq" id="WP_154309283.1">
    <property type="nucleotide sequence ID" value="NZ_WKKI01000047.1"/>
</dbReference>
<dbReference type="InterPro" id="IPR016205">
    <property type="entry name" value="Glycerol_DH"/>
</dbReference>
<keyword evidence="7" id="KW-1185">Reference proteome</keyword>
<dbReference type="GO" id="GO:0016614">
    <property type="term" value="F:oxidoreductase activity, acting on CH-OH group of donors"/>
    <property type="evidence" value="ECO:0007669"/>
    <property type="project" value="InterPro"/>
</dbReference>
<feature type="binding site" evidence="3">
    <location>
        <position position="279"/>
    </location>
    <ligand>
        <name>glycerol</name>
        <dbReference type="ChEBI" id="CHEBI:17754"/>
    </ligand>
</feature>
<dbReference type="PANTHER" id="PTHR43616">
    <property type="entry name" value="GLYCEROL DEHYDROGENASE"/>
    <property type="match status" value="1"/>
</dbReference>
<accession>A0A7X2M0X8</accession>
<evidence type="ECO:0000313" key="7">
    <source>
        <dbReference type="Proteomes" id="UP000448867"/>
    </source>
</evidence>
<name>A0A7X2M0X8_9BACI</name>
<feature type="binding site" evidence="4">
    <location>
        <position position="135"/>
    </location>
    <ligand>
        <name>NAD(+)</name>
        <dbReference type="ChEBI" id="CHEBI:57540"/>
    </ligand>
</feature>
<gene>
    <name evidence="6" type="ORF">GJU40_16895</name>
</gene>
<keyword evidence="2" id="KW-0560">Oxidoreductase</keyword>
<dbReference type="InterPro" id="IPR001670">
    <property type="entry name" value="ADH_Fe/GldA"/>
</dbReference>
<reference evidence="6 7" key="1">
    <citation type="submission" date="2019-11" db="EMBL/GenBank/DDBJ databases">
        <title>Bacillus lacus genome.</title>
        <authorList>
            <person name="Allen C.J."/>
            <person name="Newman J.D."/>
        </authorList>
    </citation>
    <scope>NUCLEOTIDE SEQUENCE [LARGE SCALE GENOMIC DNA]</scope>
    <source>
        <strain evidence="6 7">KCTC 33946</strain>
    </source>
</reference>
<keyword evidence="3" id="KW-0862">Zinc</keyword>
<dbReference type="PANTHER" id="PTHR43616:SF3">
    <property type="entry name" value="HYDROXYCARBOXYLATE DEHYDROGENASE A"/>
    <property type="match status" value="1"/>
</dbReference>
<dbReference type="OrthoDB" id="5198708at2"/>
<feature type="binding site" evidence="3">
    <location>
        <position position="175"/>
    </location>
    <ligand>
        <name>glycerol</name>
        <dbReference type="ChEBI" id="CHEBI:17754"/>
    </ligand>
</feature>
<dbReference type="PIRSF" id="PIRSF000112">
    <property type="entry name" value="Glycerol_dehydrogenase"/>
    <property type="match status" value="1"/>
</dbReference>
<evidence type="ECO:0000256" key="4">
    <source>
        <dbReference type="PIRSR" id="PIRSR000112-3"/>
    </source>
</evidence>
<evidence type="ECO:0000313" key="6">
    <source>
        <dbReference type="EMBL" id="MRX73822.1"/>
    </source>
</evidence>
<evidence type="ECO:0000256" key="3">
    <source>
        <dbReference type="PIRSR" id="PIRSR000112-1"/>
    </source>
</evidence>
<keyword evidence="1 3" id="KW-0479">Metal-binding</keyword>
<dbReference type="Gene3D" id="1.20.1090.10">
    <property type="entry name" value="Dehydroquinate synthase-like - alpha domain"/>
    <property type="match status" value="1"/>
</dbReference>
<evidence type="ECO:0000259" key="5">
    <source>
        <dbReference type="Pfam" id="PF00465"/>
    </source>
</evidence>
<feature type="binding site" evidence="3">
    <location>
        <position position="262"/>
    </location>
    <ligand>
        <name>glycerol</name>
        <dbReference type="ChEBI" id="CHEBI:17754"/>
    </ligand>
</feature>
<dbReference type="GO" id="GO:0046872">
    <property type="term" value="F:metal ion binding"/>
    <property type="evidence" value="ECO:0007669"/>
    <property type="project" value="UniProtKB-KW"/>
</dbReference>
<dbReference type="Gene3D" id="3.40.50.1970">
    <property type="match status" value="1"/>
</dbReference>
<proteinExistence type="predicted"/>
<keyword evidence="4" id="KW-0520">NAD</keyword>
<feature type="binding site" evidence="4">
    <location>
        <begin position="98"/>
        <end position="102"/>
    </location>
    <ligand>
        <name>NAD(+)</name>
        <dbReference type="ChEBI" id="CHEBI:57540"/>
    </ligand>
</feature>
<dbReference type="EMBL" id="WKKI01000047">
    <property type="protein sequence ID" value="MRX73822.1"/>
    <property type="molecule type" value="Genomic_DNA"/>
</dbReference>
<sequence>MSISVVKGAPGAYSLGEGILKQLASHLTELQIRKVHIVSGAKAWEAVQPYWPQELTENGSWGAALTKITGHTTLQTVEAISQKLISEGADAVIGIGGGTALDIAKAAAIQAGVKSVLIPSIAATCAAWTPLSVFYNENGAFTHFTEFPAANTLVLVEPAVIAQAPVKYLKAGIGDTLAKYYEAEALISSFYKGKELPVWLQISREAARICKETLLKDAAAAIESAEKGKVTEELLSVIDAIILTGGMVGGFGGKAGRVAGAHSVHNGLTEAKEVRGFLHGELVAYGVLVQLSLEEKGEELDSLLNYYKEWEFPSSLSDLGIDSEDDELLKRIAKKTILPQESIHYMGLHITEERLISALRDAGTGTSSRITSRK</sequence>
<comment type="cofactor">
    <cofactor evidence="3">
        <name>Zn(2+)</name>
        <dbReference type="ChEBI" id="CHEBI:29105"/>
    </cofactor>
    <text evidence="3">Binds 1 zinc ion per subunit.</text>
</comment>
<dbReference type="SUPFAM" id="SSF56796">
    <property type="entry name" value="Dehydroquinate synthase-like"/>
    <property type="match status" value="1"/>
</dbReference>
<evidence type="ECO:0000256" key="1">
    <source>
        <dbReference type="ARBA" id="ARBA00022723"/>
    </source>
</evidence>
<dbReference type="AlphaFoldDB" id="A0A7X2M0X8"/>
<evidence type="ECO:0000256" key="2">
    <source>
        <dbReference type="ARBA" id="ARBA00023002"/>
    </source>
</evidence>
<dbReference type="Proteomes" id="UP000448867">
    <property type="component" value="Unassembled WGS sequence"/>
</dbReference>
<comment type="caution">
    <text evidence="6">The sequence shown here is derived from an EMBL/GenBank/DDBJ whole genome shotgun (WGS) entry which is preliminary data.</text>
</comment>
<dbReference type="CDD" id="cd08172">
    <property type="entry name" value="GlyDH-like"/>
    <property type="match status" value="1"/>
</dbReference>
<feature type="domain" description="Alcohol dehydrogenase iron-type/glycerol dehydrogenase GldA" evidence="5">
    <location>
        <begin position="10"/>
        <end position="145"/>
    </location>
</feature>
<feature type="binding site" evidence="4">
    <location>
        <position position="131"/>
    </location>
    <ligand>
        <name>NAD(+)</name>
        <dbReference type="ChEBI" id="CHEBI:57540"/>
    </ligand>
</feature>
<organism evidence="6 7">
    <name type="scientific">Metabacillus lacus</name>
    <dbReference type="NCBI Taxonomy" id="1983721"/>
    <lineage>
        <taxon>Bacteria</taxon>
        <taxon>Bacillati</taxon>
        <taxon>Bacillota</taxon>
        <taxon>Bacilli</taxon>
        <taxon>Bacillales</taxon>
        <taxon>Bacillaceae</taxon>
        <taxon>Metabacillus</taxon>
    </lineage>
</organism>